<feature type="region of interest" description="Disordered" evidence="1">
    <location>
        <begin position="75"/>
        <end position="120"/>
    </location>
</feature>
<organism evidence="2">
    <name type="scientific">Neobodo designis</name>
    <name type="common">Flagellated protozoan</name>
    <name type="synonym">Bodo designis</name>
    <dbReference type="NCBI Taxonomy" id="312471"/>
    <lineage>
        <taxon>Eukaryota</taxon>
        <taxon>Discoba</taxon>
        <taxon>Euglenozoa</taxon>
        <taxon>Kinetoplastea</taxon>
        <taxon>Metakinetoplastina</taxon>
        <taxon>Neobodonida</taxon>
        <taxon>Neobodo</taxon>
    </lineage>
</organism>
<reference evidence="2" key="1">
    <citation type="submission" date="2021-01" db="EMBL/GenBank/DDBJ databases">
        <authorList>
            <person name="Corre E."/>
            <person name="Pelletier E."/>
            <person name="Niang G."/>
            <person name="Scheremetjew M."/>
            <person name="Finn R."/>
            <person name="Kale V."/>
            <person name="Holt S."/>
            <person name="Cochrane G."/>
            <person name="Meng A."/>
            <person name="Brown T."/>
            <person name="Cohen L."/>
        </authorList>
    </citation>
    <scope>NUCLEOTIDE SEQUENCE</scope>
    <source>
        <strain evidence="2">CCAP 1951/1</strain>
    </source>
</reference>
<name>A0A7S1PMM5_NEODS</name>
<evidence type="ECO:0000313" key="2">
    <source>
        <dbReference type="EMBL" id="CAD9089172.1"/>
    </source>
</evidence>
<evidence type="ECO:0000256" key="1">
    <source>
        <dbReference type="SAM" id="MobiDB-lite"/>
    </source>
</evidence>
<dbReference type="AlphaFoldDB" id="A0A7S1PMM5"/>
<dbReference type="EMBL" id="HBGF01001205">
    <property type="protein sequence ID" value="CAD9089172.1"/>
    <property type="molecule type" value="Transcribed_RNA"/>
</dbReference>
<gene>
    <name evidence="2" type="ORF">NDES1114_LOCUS835</name>
</gene>
<proteinExistence type="predicted"/>
<accession>A0A7S1PMM5</accession>
<feature type="compositionally biased region" description="Basic residues" evidence="1">
    <location>
        <begin position="79"/>
        <end position="89"/>
    </location>
</feature>
<protein>
    <submittedName>
        <fullName evidence="2">Uncharacterized protein</fullName>
    </submittedName>
</protein>
<sequence>MSWGARGREADAAENAVSELATKLRAWLLEASLERNYRNIATSKPPPDKPAGYLAARRSNCFFDQRDPRDAKAAAAVHDRRRRGPKGWSHRCGASRQPVSVGDAAQPRNTAVSEVAKPQA</sequence>